<keyword evidence="9" id="KW-1185">Reference proteome</keyword>
<dbReference type="SUPFAM" id="SSF47384">
    <property type="entry name" value="Homodimeric domain of signal transducing histidine kinase"/>
    <property type="match status" value="1"/>
</dbReference>
<dbReference type="Gene3D" id="3.30.565.10">
    <property type="entry name" value="Histidine kinase-like ATPase, C-terminal domain"/>
    <property type="match status" value="1"/>
</dbReference>
<comment type="caution">
    <text evidence="8">The sequence shown here is derived from an EMBL/GenBank/DDBJ whole genome shotgun (WGS) entry which is preliminary data.</text>
</comment>
<name>A0A0J8G2T3_CLOCY</name>
<evidence type="ECO:0000313" key="9">
    <source>
        <dbReference type="Proteomes" id="UP000036756"/>
    </source>
</evidence>
<dbReference type="InterPro" id="IPR003594">
    <property type="entry name" value="HATPase_dom"/>
</dbReference>
<comment type="catalytic activity">
    <reaction evidence="1">
        <text>ATP + protein L-histidine = ADP + protein N-phospho-L-histidine.</text>
        <dbReference type="EC" id="2.7.13.3"/>
    </reaction>
</comment>
<proteinExistence type="predicted"/>
<dbReference type="PANTHER" id="PTHR43065:SF50">
    <property type="entry name" value="HISTIDINE KINASE"/>
    <property type="match status" value="1"/>
</dbReference>
<dbReference type="RefSeq" id="WP_048570636.1">
    <property type="nucleotide sequence ID" value="NZ_LFVU01000026.1"/>
</dbReference>
<dbReference type="PROSITE" id="PS50109">
    <property type="entry name" value="HIS_KIN"/>
    <property type="match status" value="1"/>
</dbReference>
<dbReference type="GO" id="GO:0000155">
    <property type="term" value="F:phosphorelay sensor kinase activity"/>
    <property type="evidence" value="ECO:0007669"/>
    <property type="project" value="InterPro"/>
</dbReference>
<dbReference type="OrthoDB" id="9784397at2"/>
<dbReference type="CDD" id="cd00082">
    <property type="entry name" value="HisKA"/>
    <property type="match status" value="1"/>
</dbReference>
<dbReference type="SMART" id="SM00388">
    <property type="entry name" value="HisKA"/>
    <property type="match status" value="1"/>
</dbReference>
<reference evidence="8 9" key="1">
    <citation type="submission" date="2015-06" db="EMBL/GenBank/DDBJ databases">
        <title>Draft genome sequence of the purine-degrading Clostridium cylindrosporum HC-1 (DSM 605).</title>
        <authorList>
            <person name="Poehlein A."/>
            <person name="Schiel-Bengelsdorf B."/>
            <person name="Bengelsdorf F."/>
            <person name="Daniel R."/>
            <person name="Duerre P."/>
        </authorList>
    </citation>
    <scope>NUCLEOTIDE SEQUENCE [LARGE SCALE GENOMIC DNA]</scope>
    <source>
        <strain evidence="8 9">DSM 605</strain>
    </source>
</reference>
<dbReference type="PATRIC" id="fig|1121307.3.peg.1626"/>
<evidence type="ECO:0000256" key="5">
    <source>
        <dbReference type="ARBA" id="ARBA00023012"/>
    </source>
</evidence>
<dbReference type="PANTHER" id="PTHR43065">
    <property type="entry name" value="SENSOR HISTIDINE KINASE"/>
    <property type="match status" value="1"/>
</dbReference>
<evidence type="ECO:0000256" key="6">
    <source>
        <dbReference type="SAM" id="Coils"/>
    </source>
</evidence>
<dbReference type="SMART" id="SM00387">
    <property type="entry name" value="HATPase_c"/>
    <property type="match status" value="1"/>
</dbReference>
<evidence type="ECO:0000259" key="7">
    <source>
        <dbReference type="PROSITE" id="PS50109"/>
    </source>
</evidence>
<dbReference type="InterPro" id="IPR003661">
    <property type="entry name" value="HisK_dim/P_dom"/>
</dbReference>
<keyword evidence="8" id="KW-0808">Transferase</keyword>
<dbReference type="Gene3D" id="1.10.287.130">
    <property type="match status" value="1"/>
</dbReference>
<keyword evidence="6" id="KW-0175">Coiled coil</keyword>
<evidence type="ECO:0000313" key="8">
    <source>
        <dbReference type="EMBL" id="KMT22001.1"/>
    </source>
</evidence>
<keyword evidence="3" id="KW-0597">Phosphoprotein</keyword>
<dbReference type="PRINTS" id="PR00344">
    <property type="entry name" value="BCTRLSENSOR"/>
</dbReference>
<accession>A0A0J8G2T3</accession>
<organism evidence="8 9">
    <name type="scientific">Clostridium cylindrosporum DSM 605</name>
    <dbReference type="NCBI Taxonomy" id="1121307"/>
    <lineage>
        <taxon>Bacteria</taxon>
        <taxon>Bacillati</taxon>
        <taxon>Bacillota</taxon>
        <taxon>Clostridia</taxon>
        <taxon>Eubacteriales</taxon>
        <taxon>Clostridiaceae</taxon>
        <taxon>Clostridium</taxon>
    </lineage>
</organism>
<dbReference type="InterPro" id="IPR036097">
    <property type="entry name" value="HisK_dim/P_sf"/>
</dbReference>
<evidence type="ECO:0000256" key="2">
    <source>
        <dbReference type="ARBA" id="ARBA00012438"/>
    </source>
</evidence>
<dbReference type="Pfam" id="PF02518">
    <property type="entry name" value="HATPase_c"/>
    <property type="match status" value="1"/>
</dbReference>
<keyword evidence="5" id="KW-0902">Two-component regulatory system</keyword>
<evidence type="ECO:0000256" key="1">
    <source>
        <dbReference type="ARBA" id="ARBA00000085"/>
    </source>
</evidence>
<feature type="coiled-coil region" evidence="6">
    <location>
        <begin position="12"/>
        <end position="88"/>
    </location>
</feature>
<dbReference type="InterPro" id="IPR004358">
    <property type="entry name" value="Sig_transdc_His_kin-like_C"/>
</dbReference>
<evidence type="ECO:0000256" key="3">
    <source>
        <dbReference type="ARBA" id="ARBA00022553"/>
    </source>
</evidence>
<feature type="domain" description="Histidine kinase" evidence="7">
    <location>
        <begin position="97"/>
        <end position="331"/>
    </location>
</feature>
<dbReference type="SUPFAM" id="SSF55874">
    <property type="entry name" value="ATPase domain of HSP90 chaperone/DNA topoisomerase II/histidine kinase"/>
    <property type="match status" value="1"/>
</dbReference>
<keyword evidence="4 8" id="KW-0418">Kinase</keyword>
<protein>
    <recommendedName>
        <fullName evidence="2">histidine kinase</fullName>
        <ecNumber evidence="2">2.7.13.3</ecNumber>
    </recommendedName>
</protein>
<sequence>MYRDNFELYLAIAHLVNLKESLEHNNSKLTEELIKTNQDILALLQEFENINLGDVEKNGFLENLKRTNKEQMEKIREQEKALVQADKMASLGQLIAGIAHEINNPTTYIKSNIELMKRYWKVILPCIDINNNKKAKIVVDDVEEVLNSMYRGTDRIVEIVSGLKYFSRQEKADFKPLSLKDCIDDAYKLVKNELMKNNIDFKSFIELNQHMIFGAKQQIEQVIINLILNSINAIKSIRSKNNLSGLIEIKAYQNDDKDSICLSIEDNGCGIKQEEISMVFNPFFTTNLKDGGTGLGLSIVYGIIEEHGGSINVISEENIFTKFTIIFPLYK</sequence>
<dbReference type="AlphaFoldDB" id="A0A0J8G2T3"/>
<evidence type="ECO:0000256" key="4">
    <source>
        <dbReference type="ARBA" id="ARBA00022777"/>
    </source>
</evidence>
<gene>
    <name evidence="8" type="primary">atoS</name>
    <name evidence="8" type="ORF">CLCY_3c02720</name>
</gene>
<dbReference type="EC" id="2.7.13.3" evidence="2"/>
<dbReference type="STRING" id="1121307.CLCY_3c02720"/>
<dbReference type="Proteomes" id="UP000036756">
    <property type="component" value="Unassembled WGS sequence"/>
</dbReference>
<dbReference type="InterPro" id="IPR005467">
    <property type="entry name" value="His_kinase_dom"/>
</dbReference>
<dbReference type="Pfam" id="PF00512">
    <property type="entry name" value="HisKA"/>
    <property type="match status" value="1"/>
</dbReference>
<dbReference type="InterPro" id="IPR036890">
    <property type="entry name" value="HATPase_C_sf"/>
</dbReference>
<dbReference type="EMBL" id="LFVU01000026">
    <property type="protein sequence ID" value="KMT22001.1"/>
    <property type="molecule type" value="Genomic_DNA"/>
</dbReference>